<feature type="transmembrane region" description="Helical" evidence="7">
    <location>
        <begin position="163"/>
        <end position="182"/>
    </location>
</feature>
<evidence type="ECO:0000256" key="3">
    <source>
        <dbReference type="ARBA" id="ARBA00022692"/>
    </source>
</evidence>
<keyword evidence="11" id="KW-1185">Reference proteome</keyword>
<name>A0A4S4M159_9AGAM</name>
<feature type="domain" description="Cation efflux protein transmembrane" evidence="8">
    <location>
        <begin position="97"/>
        <end position="326"/>
    </location>
</feature>
<feature type="compositionally biased region" description="Basic and acidic residues" evidence="6">
    <location>
        <begin position="18"/>
        <end position="32"/>
    </location>
</feature>
<keyword evidence="5 7" id="KW-0472">Membrane</keyword>
<evidence type="ECO:0000256" key="7">
    <source>
        <dbReference type="SAM" id="Phobius"/>
    </source>
</evidence>
<dbReference type="InterPro" id="IPR058533">
    <property type="entry name" value="Cation_efflux_TM"/>
</dbReference>
<sequence>MVNTKGGESMKRHSTKSPGEKDKTGAVHDHAPSHSHGIFGHSHSHGEEDGHAHGGDVAEALQKGVGEFLSSNYYLDSSINIQASLACEADRGSRITLIGLAANVVLTGAKGLAGWYMNSAALLADAGHALSDLLGDFVVLFSWRLSRRPPTARYPYGFAKFETVGTTVVALLLIGGALGIGFHSISLLLSTLAETADTLPAGPLHTAIENVTAVAQNIPAIGSVIGHDHTHALDPNAAWFAAASVVGKEWLFRITKKVADEESSPVLLANAYHHRSDAYSSLVALVAIMGSSWFPTLPLDPIGGFLVSVVILSQGVSILRGAFGELTDASASPSTTHSISRALNTLLLNSSASPSPTLLKVHDIRAKRTGALLFVDLVAEVPGSLSVEETTKLEETIVGALREARKEIAEVNVKFRPISTGHSEEHNDH</sequence>
<feature type="transmembrane region" description="Helical" evidence="7">
    <location>
        <begin position="278"/>
        <end position="296"/>
    </location>
</feature>
<accession>A0A4S4M159</accession>
<reference evidence="10 11" key="1">
    <citation type="submission" date="2019-02" db="EMBL/GenBank/DDBJ databases">
        <title>Genome sequencing of the rare red list fungi Bondarzewia mesenterica.</title>
        <authorList>
            <person name="Buettner E."/>
            <person name="Kellner H."/>
        </authorList>
    </citation>
    <scope>NUCLEOTIDE SEQUENCE [LARGE SCALE GENOMIC DNA]</scope>
    <source>
        <strain evidence="10 11">DSM 108281</strain>
    </source>
</reference>
<gene>
    <name evidence="10" type="ORF">EW146_g2259</name>
</gene>
<evidence type="ECO:0000259" key="8">
    <source>
        <dbReference type="Pfam" id="PF01545"/>
    </source>
</evidence>
<dbReference type="PANTHER" id="PTHR43840">
    <property type="entry name" value="MITOCHONDRIAL METAL TRANSPORTER 1-RELATED"/>
    <property type="match status" value="1"/>
</dbReference>
<dbReference type="Gene3D" id="1.20.1510.10">
    <property type="entry name" value="Cation efflux protein transmembrane domain"/>
    <property type="match status" value="1"/>
</dbReference>
<dbReference type="InterPro" id="IPR002524">
    <property type="entry name" value="Cation_efflux"/>
</dbReference>
<feature type="transmembrane region" description="Helical" evidence="7">
    <location>
        <begin position="302"/>
        <end position="323"/>
    </location>
</feature>
<dbReference type="InterPro" id="IPR050291">
    <property type="entry name" value="CDF_Transporter"/>
</dbReference>
<dbReference type="InterPro" id="IPR027470">
    <property type="entry name" value="Cation_efflux_CTD"/>
</dbReference>
<comment type="caution">
    <text evidence="10">The sequence shown here is derived from an EMBL/GenBank/DDBJ whole genome shotgun (WGS) entry which is preliminary data.</text>
</comment>
<keyword evidence="4 7" id="KW-1133">Transmembrane helix</keyword>
<dbReference type="SUPFAM" id="SSF161111">
    <property type="entry name" value="Cation efflux protein transmembrane domain-like"/>
    <property type="match status" value="1"/>
</dbReference>
<keyword evidence="2" id="KW-0813">Transport</keyword>
<feature type="region of interest" description="Disordered" evidence="6">
    <location>
        <begin position="1"/>
        <end position="54"/>
    </location>
</feature>
<evidence type="ECO:0000259" key="9">
    <source>
        <dbReference type="Pfam" id="PF16916"/>
    </source>
</evidence>
<evidence type="ECO:0000256" key="1">
    <source>
        <dbReference type="ARBA" id="ARBA00004141"/>
    </source>
</evidence>
<dbReference type="Pfam" id="PF16916">
    <property type="entry name" value="ZT_dimer"/>
    <property type="match status" value="1"/>
</dbReference>
<evidence type="ECO:0000256" key="4">
    <source>
        <dbReference type="ARBA" id="ARBA00022989"/>
    </source>
</evidence>
<comment type="subcellular location">
    <subcellularLocation>
        <location evidence="1">Membrane</location>
        <topology evidence="1">Multi-pass membrane protein</topology>
    </subcellularLocation>
</comment>
<dbReference type="Proteomes" id="UP000310158">
    <property type="component" value="Unassembled WGS sequence"/>
</dbReference>
<dbReference type="SUPFAM" id="SSF160240">
    <property type="entry name" value="Cation efflux protein cytoplasmic domain-like"/>
    <property type="match status" value="1"/>
</dbReference>
<dbReference type="OrthoDB" id="435980at2759"/>
<evidence type="ECO:0000313" key="10">
    <source>
        <dbReference type="EMBL" id="THH18779.1"/>
    </source>
</evidence>
<dbReference type="NCBIfam" id="TIGR01297">
    <property type="entry name" value="CDF"/>
    <property type="match status" value="1"/>
</dbReference>
<evidence type="ECO:0000256" key="6">
    <source>
        <dbReference type="SAM" id="MobiDB-lite"/>
    </source>
</evidence>
<organism evidence="10 11">
    <name type="scientific">Bondarzewia mesenterica</name>
    <dbReference type="NCBI Taxonomy" id="1095465"/>
    <lineage>
        <taxon>Eukaryota</taxon>
        <taxon>Fungi</taxon>
        <taxon>Dikarya</taxon>
        <taxon>Basidiomycota</taxon>
        <taxon>Agaricomycotina</taxon>
        <taxon>Agaricomycetes</taxon>
        <taxon>Russulales</taxon>
        <taxon>Bondarzewiaceae</taxon>
        <taxon>Bondarzewia</taxon>
    </lineage>
</organism>
<dbReference type="GO" id="GO:0098771">
    <property type="term" value="P:inorganic ion homeostasis"/>
    <property type="evidence" value="ECO:0007669"/>
    <property type="project" value="UniProtKB-ARBA"/>
</dbReference>
<evidence type="ECO:0000256" key="2">
    <source>
        <dbReference type="ARBA" id="ARBA00022448"/>
    </source>
</evidence>
<evidence type="ECO:0000256" key="5">
    <source>
        <dbReference type="ARBA" id="ARBA00023136"/>
    </source>
</evidence>
<dbReference type="InterPro" id="IPR027469">
    <property type="entry name" value="Cation_efflux_TMD_sf"/>
</dbReference>
<dbReference type="GO" id="GO:0008324">
    <property type="term" value="F:monoatomic cation transmembrane transporter activity"/>
    <property type="evidence" value="ECO:0007669"/>
    <property type="project" value="InterPro"/>
</dbReference>
<dbReference type="EMBL" id="SGPL01000064">
    <property type="protein sequence ID" value="THH18779.1"/>
    <property type="molecule type" value="Genomic_DNA"/>
</dbReference>
<proteinExistence type="predicted"/>
<protein>
    <submittedName>
        <fullName evidence="10">Uncharacterized protein</fullName>
    </submittedName>
</protein>
<dbReference type="Pfam" id="PF01545">
    <property type="entry name" value="Cation_efflux"/>
    <property type="match status" value="1"/>
</dbReference>
<keyword evidence="3 7" id="KW-0812">Transmembrane</keyword>
<dbReference type="PANTHER" id="PTHR43840:SF15">
    <property type="entry name" value="MITOCHONDRIAL METAL TRANSPORTER 1-RELATED"/>
    <property type="match status" value="1"/>
</dbReference>
<feature type="domain" description="Cation efflux protein cytoplasmic" evidence="9">
    <location>
        <begin position="358"/>
        <end position="414"/>
    </location>
</feature>
<feature type="compositionally biased region" description="Basic and acidic residues" evidence="6">
    <location>
        <begin position="44"/>
        <end position="54"/>
    </location>
</feature>
<dbReference type="GO" id="GO:0030003">
    <property type="term" value="P:intracellular monoatomic cation homeostasis"/>
    <property type="evidence" value="ECO:0007669"/>
    <property type="project" value="UniProtKB-ARBA"/>
</dbReference>
<dbReference type="InterPro" id="IPR036837">
    <property type="entry name" value="Cation_efflux_CTD_sf"/>
</dbReference>
<dbReference type="AlphaFoldDB" id="A0A4S4M159"/>
<dbReference type="GO" id="GO:0016020">
    <property type="term" value="C:membrane"/>
    <property type="evidence" value="ECO:0007669"/>
    <property type="project" value="UniProtKB-SubCell"/>
</dbReference>
<dbReference type="Gene3D" id="3.30.70.1350">
    <property type="entry name" value="Cation efflux protein, cytoplasmic domain"/>
    <property type="match status" value="1"/>
</dbReference>
<evidence type="ECO:0000313" key="11">
    <source>
        <dbReference type="Proteomes" id="UP000310158"/>
    </source>
</evidence>